<sequence length="84" mass="9136">MVGSTAASLGLIAVRFNGFNWITLTAILYLTVCATVLAGFKERSGLSSGFLHRLVLVAEGEEMKMKKLATGEKYKIKGDLEKLQ</sequence>
<keyword evidence="1" id="KW-0812">Transmembrane</keyword>
<gene>
    <name evidence="2" type="ORF">SVXNc_1055</name>
</gene>
<proteinExistence type="predicted"/>
<keyword evidence="1" id="KW-0472">Membrane</keyword>
<organism evidence="2 3">
    <name type="scientific">Candidatus Nanohalococcus occultus</name>
    <dbReference type="NCBI Taxonomy" id="2978047"/>
    <lineage>
        <taxon>Archaea</taxon>
        <taxon>Candidatus Nanohalarchaeota</taxon>
        <taxon>Candidatus Nanohalarchaeota incertae sedis</taxon>
        <taxon>Candidatus Nanohalococcus</taxon>
    </lineage>
</organism>
<feature type="transmembrane region" description="Helical" evidence="1">
    <location>
        <begin position="20"/>
        <end position="40"/>
    </location>
</feature>
<evidence type="ECO:0000313" key="3">
    <source>
        <dbReference type="Proteomes" id="UP001218034"/>
    </source>
</evidence>
<keyword evidence="1" id="KW-1133">Transmembrane helix</keyword>
<dbReference type="EMBL" id="CP104395">
    <property type="protein sequence ID" value="WEL20046.1"/>
    <property type="molecule type" value="Genomic_DNA"/>
</dbReference>
<evidence type="ECO:0000313" key="2">
    <source>
        <dbReference type="EMBL" id="WEL20046.1"/>
    </source>
</evidence>
<evidence type="ECO:0000256" key="1">
    <source>
        <dbReference type="SAM" id="Phobius"/>
    </source>
</evidence>
<protein>
    <submittedName>
        <fullName evidence="2">Uncharacterized protein</fullName>
    </submittedName>
</protein>
<accession>A0ABY8CK41</accession>
<name>A0ABY8CK41_9ARCH</name>
<dbReference type="Proteomes" id="UP001218034">
    <property type="component" value="Chromosome"/>
</dbReference>
<reference evidence="2 3" key="1">
    <citation type="submission" date="2022-09" db="EMBL/GenBank/DDBJ databases">
        <title>Xylan utilization by haloarchaea-nanohaloarchaea associations.</title>
        <authorList>
            <person name="Yakimov M."/>
        </authorList>
    </citation>
    <scope>NUCLEOTIDE SEQUENCE [LARGE SCALE GENOMIC DNA]</scope>
    <source>
        <strain evidence="2 3">SVXNc</strain>
    </source>
</reference>
<keyword evidence="3" id="KW-1185">Reference proteome</keyword>